<evidence type="ECO:0000313" key="3">
    <source>
        <dbReference type="Proteomes" id="UP000078492"/>
    </source>
</evidence>
<proteinExistence type="predicted"/>
<sequence length="268" mass="30618">RVASRSHYRIKAASISKYSDNLGRHENSKDGIREAAEFAEGAAEKGMGMADMCERHGGRECDAPIWVTREKTYVAAYEGYALRRVQLDLGKSVEEKRRETIKVELTEHPKNLAETSQSEEERVYTSATPTSGGGSWLDQIQLRLHFGHKARQKIPRADGEYISKKRTMQFNKAKRRRTRVAIAKLPSSAMMHFLREETTRPRGKGFPFASWKDRNRKHLERRDRSAGDVEKCEANVKITALVETALKRLSAQKMTNARFPRVLLRITS</sequence>
<feature type="non-terminal residue" evidence="2">
    <location>
        <position position="1"/>
    </location>
</feature>
<dbReference type="EMBL" id="KQ978625">
    <property type="protein sequence ID" value="KYN29714.1"/>
    <property type="molecule type" value="Genomic_DNA"/>
</dbReference>
<keyword evidence="3" id="KW-1185">Reference proteome</keyword>
<protein>
    <submittedName>
        <fullName evidence="2">Uncharacterized protein</fullName>
    </submittedName>
</protein>
<dbReference type="Proteomes" id="UP000078492">
    <property type="component" value="Unassembled WGS sequence"/>
</dbReference>
<reference evidence="2 3" key="1">
    <citation type="submission" date="2015-09" db="EMBL/GenBank/DDBJ databases">
        <title>Trachymyrmex cornetzi WGS genome.</title>
        <authorList>
            <person name="Nygaard S."/>
            <person name="Hu H."/>
            <person name="Boomsma J."/>
            <person name="Zhang G."/>
        </authorList>
    </citation>
    <scope>NUCLEOTIDE SEQUENCE [LARGE SCALE GENOMIC DNA]</scope>
    <source>
        <strain evidence="2">Tcor2-1</strain>
        <tissue evidence="2">Whole body</tissue>
    </source>
</reference>
<evidence type="ECO:0000256" key="1">
    <source>
        <dbReference type="SAM" id="MobiDB-lite"/>
    </source>
</evidence>
<name>A0A195EPB3_9HYME</name>
<organism evidence="2 3">
    <name type="scientific">Trachymyrmex cornetzi</name>
    <dbReference type="NCBI Taxonomy" id="471704"/>
    <lineage>
        <taxon>Eukaryota</taxon>
        <taxon>Metazoa</taxon>
        <taxon>Ecdysozoa</taxon>
        <taxon>Arthropoda</taxon>
        <taxon>Hexapoda</taxon>
        <taxon>Insecta</taxon>
        <taxon>Pterygota</taxon>
        <taxon>Neoptera</taxon>
        <taxon>Endopterygota</taxon>
        <taxon>Hymenoptera</taxon>
        <taxon>Apocrita</taxon>
        <taxon>Aculeata</taxon>
        <taxon>Formicoidea</taxon>
        <taxon>Formicidae</taxon>
        <taxon>Myrmicinae</taxon>
        <taxon>Trachymyrmex</taxon>
    </lineage>
</organism>
<gene>
    <name evidence="2" type="ORF">ALC57_00977</name>
</gene>
<dbReference type="AlphaFoldDB" id="A0A195EPB3"/>
<feature type="region of interest" description="Disordered" evidence="1">
    <location>
        <begin position="107"/>
        <end position="130"/>
    </location>
</feature>
<accession>A0A195EPB3</accession>
<evidence type="ECO:0000313" key="2">
    <source>
        <dbReference type="EMBL" id="KYN29714.1"/>
    </source>
</evidence>